<keyword evidence="7" id="KW-1185">Reference proteome</keyword>
<dbReference type="InterPro" id="IPR003439">
    <property type="entry name" value="ABC_transporter-like_ATP-bd"/>
</dbReference>
<evidence type="ECO:0000259" key="5">
    <source>
        <dbReference type="PROSITE" id="PS50893"/>
    </source>
</evidence>
<dbReference type="InterPro" id="IPR027417">
    <property type="entry name" value="P-loop_NTPase"/>
</dbReference>
<accession>A0A4Q1CA32</accession>
<dbReference type="OrthoDB" id="9791546at2"/>
<dbReference type="GO" id="GO:0022857">
    <property type="term" value="F:transmembrane transporter activity"/>
    <property type="evidence" value="ECO:0007669"/>
    <property type="project" value="TreeGrafter"/>
</dbReference>
<dbReference type="GO" id="GO:0005886">
    <property type="term" value="C:plasma membrane"/>
    <property type="evidence" value="ECO:0007669"/>
    <property type="project" value="TreeGrafter"/>
</dbReference>
<dbReference type="PANTHER" id="PTHR24220">
    <property type="entry name" value="IMPORT ATP-BINDING PROTEIN"/>
    <property type="match status" value="1"/>
</dbReference>
<organism evidence="6 7">
    <name type="scientific">Oleiharenicola lentus</name>
    <dbReference type="NCBI Taxonomy" id="2508720"/>
    <lineage>
        <taxon>Bacteria</taxon>
        <taxon>Pseudomonadati</taxon>
        <taxon>Verrucomicrobiota</taxon>
        <taxon>Opitutia</taxon>
        <taxon>Opitutales</taxon>
        <taxon>Opitutaceae</taxon>
        <taxon>Oleiharenicola</taxon>
    </lineage>
</organism>
<reference evidence="6 7" key="1">
    <citation type="submission" date="2019-01" db="EMBL/GenBank/DDBJ databases">
        <title>Lacunisphaera sp. strain TWA-58.</title>
        <authorList>
            <person name="Chen W.-M."/>
        </authorList>
    </citation>
    <scope>NUCLEOTIDE SEQUENCE [LARGE SCALE GENOMIC DNA]</scope>
    <source>
        <strain evidence="6 7">TWA-58</strain>
    </source>
</reference>
<dbReference type="InterPro" id="IPR003593">
    <property type="entry name" value="AAA+_ATPase"/>
</dbReference>
<dbReference type="InterPro" id="IPR017911">
    <property type="entry name" value="MacB-like_ATP-bd"/>
</dbReference>
<evidence type="ECO:0000256" key="4">
    <source>
        <dbReference type="ARBA" id="ARBA00022840"/>
    </source>
</evidence>
<dbReference type="SUPFAM" id="SSF52540">
    <property type="entry name" value="P-loop containing nucleoside triphosphate hydrolases"/>
    <property type="match status" value="1"/>
</dbReference>
<comment type="similarity">
    <text evidence="1">Belongs to the ABC transporter superfamily.</text>
</comment>
<dbReference type="SMART" id="SM00382">
    <property type="entry name" value="AAA"/>
    <property type="match status" value="1"/>
</dbReference>
<keyword evidence="3" id="KW-0547">Nucleotide-binding</keyword>
<dbReference type="RefSeq" id="WP_129047105.1">
    <property type="nucleotide sequence ID" value="NZ_SDHX01000001.1"/>
</dbReference>
<evidence type="ECO:0000313" key="7">
    <source>
        <dbReference type="Proteomes" id="UP000290218"/>
    </source>
</evidence>
<sequence>MSASHPDSSGLRPPLSGNPSGRIALRCEGLHRYLGQGEGRVHVLRGVSFEARAGNVTAIVGPSGCGKSTLLYLLGLLDQPDGGSIWIRDQLMSNSSDLDRTAARGEHIGFVFQFHFLMQEFSALDNVMMPMRKLGRLSEPEMAARARSLLTDVGLGEKTHRLATQLSGGEQQRVAIARALANQPAIILADEPTGNLDVKNSGLIFDLLTRLAKENGQAVVLVTHNPDIANRCDEIKPMRDGEFVR</sequence>
<evidence type="ECO:0000256" key="2">
    <source>
        <dbReference type="ARBA" id="ARBA00022448"/>
    </source>
</evidence>
<gene>
    <name evidence="6" type="ORF">ESB00_07605</name>
</gene>
<dbReference type="CDD" id="cd03255">
    <property type="entry name" value="ABC_MJ0796_LolCDE_FtsE"/>
    <property type="match status" value="1"/>
</dbReference>
<name>A0A4Q1CA32_9BACT</name>
<dbReference type="GO" id="GO:0005524">
    <property type="term" value="F:ATP binding"/>
    <property type="evidence" value="ECO:0007669"/>
    <property type="project" value="UniProtKB-KW"/>
</dbReference>
<feature type="domain" description="ABC transporter" evidence="5">
    <location>
        <begin position="25"/>
        <end position="244"/>
    </location>
</feature>
<dbReference type="EMBL" id="SDHX01000001">
    <property type="protein sequence ID" value="RXK55740.1"/>
    <property type="molecule type" value="Genomic_DNA"/>
</dbReference>
<evidence type="ECO:0000256" key="1">
    <source>
        <dbReference type="ARBA" id="ARBA00005417"/>
    </source>
</evidence>
<evidence type="ECO:0000256" key="3">
    <source>
        <dbReference type="ARBA" id="ARBA00022741"/>
    </source>
</evidence>
<protein>
    <submittedName>
        <fullName evidence="6">ABC transporter ATP-binding protein</fullName>
    </submittedName>
</protein>
<dbReference type="GO" id="GO:0016887">
    <property type="term" value="F:ATP hydrolysis activity"/>
    <property type="evidence" value="ECO:0007669"/>
    <property type="project" value="InterPro"/>
</dbReference>
<dbReference type="InterPro" id="IPR017871">
    <property type="entry name" value="ABC_transporter-like_CS"/>
</dbReference>
<keyword evidence="4 6" id="KW-0067">ATP-binding</keyword>
<dbReference type="AlphaFoldDB" id="A0A4Q1CA32"/>
<proteinExistence type="inferred from homology"/>
<dbReference type="InterPro" id="IPR015854">
    <property type="entry name" value="ABC_transpr_LolD-like"/>
</dbReference>
<dbReference type="PROSITE" id="PS00211">
    <property type="entry name" value="ABC_TRANSPORTER_1"/>
    <property type="match status" value="1"/>
</dbReference>
<dbReference type="Gene3D" id="3.40.50.300">
    <property type="entry name" value="P-loop containing nucleotide triphosphate hydrolases"/>
    <property type="match status" value="1"/>
</dbReference>
<dbReference type="Pfam" id="PF00005">
    <property type="entry name" value="ABC_tran"/>
    <property type="match status" value="1"/>
</dbReference>
<dbReference type="PANTHER" id="PTHR24220:SF689">
    <property type="entry name" value="LIPOPROTEIN-RELEASING SYSTEM ATP-BINDING PROTEIN LOLD"/>
    <property type="match status" value="1"/>
</dbReference>
<dbReference type="PROSITE" id="PS50893">
    <property type="entry name" value="ABC_TRANSPORTER_2"/>
    <property type="match status" value="1"/>
</dbReference>
<evidence type="ECO:0000313" key="6">
    <source>
        <dbReference type="EMBL" id="RXK55740.1"/>
    </source>
</evidence>
<keyword evidence="2" id="KW-0813">Transport</keyword>
<comment type="caution">
    <text evidence="6">The sequence shown here is derived from an EMBL/GenBank/DDBJ whole genome shotgun (WGS) entry which is preliminary data.</text>
</comment>
<dbReference type="Proteomes" id="UP000290218">
    <property type="component" value="Unassembled WGS sequence"/>
</dbReference>